<evidence type="ECO:0000256" key="1">
    <source>
        <dbReference type="SAM" id="MobiDB-lite"/>
    </source>
</evidence>
<sequence length="107" mass="12647">MTRLTKYEKETIILTNEEDDFWNVFTYNKGLQRRFMSFAEQYPENCRFKSQNNEGGMTFEIDKGRLSVRLTAPYTADRKKAASNNAKSHGLNSQRNKIKVEDQTYYE</sequence>
<reference evidence="2 5" key="1">
    <citation type="journal article" date="2018" name="Int. J. Syst. Evol. Microbiol.">
        <title>Draft Genome Sequence of Faecalimonas umbilicata JCM 30896T, an Acetate-Producing Bacterium Isolated from Human Feces.</title>
        <authorList>
            <person name="Sakamoto M."/>
            <person name="Ikeyama N."/>
            <person name="Yuki M."/>
            <person name="Ohkuma M."/>
        </authorList>
    </citation>
    <scope>NUCLEOTIDE SEQUENCE [LARGE SCALE GENOMIC DNA]</scope>
    <source>
        <strain evidence="2 5">EGH7</strain>
    </source>
</reference>
<feature type="compositionally biased region" description="Basic and acidic residues" evidence="1">
    <location>
        <begin position="98"/>
        <end position="107"/>
    </location>
</feature>
<keyword evidence="5" id="KW-1185">Reference proteome</keyword>
<organism evidence="3 4">
    <name type="scientific">Faecalimonas umbilicata</name>
    <dbReference type="NCBI Taxonomy" id="1912855"/>
    <lineage>
        <taxon>Bacteria</taxon>
        <taxon>Bacillati</taxon>
        <taxon>Bacillota</taxon>
        <taxon>Clostridia</taxon>
        <taxon>Lachnospirales</taxon>
        <taxon>Lachnospiraceae</taxon>
        <taxon>Faecalimonas</taxon>
    </lineage>
</organism>
<dbReference type="Proteomes" id="UP000294613">
    <property type="component" value="Unassembled WGS sequence"/>
</dbReference>
<protein>
    <recommendedName>
        <fullName evidence="6">Molecular chaperone</fullName>
    </recommendedName>
</protein>
<dbReference type="Proteomes" id="UP000702954">
    <property type="component" value="Unassembled WGS sequence"/>
</dbReference>
<evidence type="ECO:0008006" key="6">
    <source>
        <dbReference type="Google" id="ProtNLM"/>
    </source>
</evidence>
<dbReference type="AlphaFoldDB" id="A0A4R3JQ06"/>
<comment type="caution">
    <text evidence="3">The sequence shown here is derived from an EMBL/GenBank/DDBJ whole genome shotgun (WGS) entry which is preliminary data.</text>
</comment>
<feature type="region of interest" description="Disordered" evidence="1">
    <location>
        <begin position="77"/>
        <end position="107"/>
    </location>
</feature>
<evidence type="ECO:0000313" key="5">
    <source>
        <dbReference type="Proteomes" id="UP000702954"/>
    </source>
</evidence>
<name>A0A4R3JQ06_9FIRM</name>
<reference evidence="3 4" key="2">
    <citation type="submission" date="2019-03" db="EMBL/GenBank/DDBJ databases">
        <title>Genomic Encyclopedia of Type Strains, Phase IV (KMG-IV): sequencing the most valuable type-strain genomes for metagenomic binning, comparative biology and taxonomic classification.</title>
        <authorList>
            <person name="Goeker M."/>
        </authorList>
    </citation>
    <scope>NUCLEOTIDE SEQUENCE [LARGE SCALE GENOMIC DNA]</scope>
    <source>
        <strain evidence="3 4">DSM 103426</strain>
    </source>
</reference>
<evidence type="ECO:0000313" key="2">
    <source>
        <dbReference type="EMBL" id="GBU04786.1"/>
    </source>
</evidence>
<gene>
    <name evidence="3" type="ORF">EDD74_11578</name>
    <name evidence="2" type="ORF">FAEUMB_13270</name>
</gene>
<dbReference type="RefSeq" id="WP_116441548.1">
    <property type="nucleotide sequence ID" value="NZ_BHEO01000005.1"/>
</dbReference>
<feature type="compositionally biased region" description="Polar residues" evidence="1">
    <location>
        <begin position="82"/>
        <end position="95"/>
    </location>
</feature>
<proteinExistence type="predicted"/>
<evidence type="ECO:0000313" key="3">
    <source>
        <dbReference type="EMBL" id="TCS67754.1"/>
    </source>
</evidence>
<accession>A0A4R3JQ06</accession>
<dbReference type="EMBL" id="BHEO01000005">
    <property type="protein sequence ID" value="GBU04786.1"/>
    <property type="molecule type" value="Genomic_DNA"/>
</dbReference>
<dbReference type="EMBL" id="SLZV01000015">
    <property type="protein sequence ID" value="TCS67754.1"/>
    <property type="molecule type" value="Genomic_DNA"/>
</dbReference>
<evidence type="ECO:0000313" key="4">
    <source>
        <dbReference type="Proteomes" id="UP000294613"/>
    </source>
</evidence>